<evidence type="ECO:0000256" key="1">
    <source>
        <dbReference type="SAM" id="Coils"/>
    </source>
</evidence>
<protein>
    <submittedName>
        <fullName evidence="2">Uncharacterized protein</fullName>
    </submittedName>
</protein>
<accession>A0ABR2HHM3</accession>
<dbReference type="EMBL" id="JAPFFF010000028">
    <property type="protein sequence ID" value="KAK8847288.1"/>
    <property type="molecule type" value="Genomic_DNA"/>
</dbReference>
<dbReference type="Proteomes" id="UP001470230">
    <property type="component" value="Unassembled WGS sequence"/>
</dbReference>
<evidence type="ECO:0000313" key="3">
    <source>
        <dbReference type="Proteomes" id="UP001470230"/>
    </source>
</evidence>
<sequence>MDQINSKLKEINNNINKILDVMLKKDNTNTQKDELKKRKEWYIELWKKNSEDYNRLLEGGITPEKEEKLEELKEMNKAYRLQIEILNDHIKKIE</sequence>
<gene>
    <name evidence="2" type="ORF">M9Y10_019875</name>
</gene>
<keyword evidence="1" id="KW-0175">Coiled coil</keyword>
<keyword evidence="3" id="KW-1185">Reference proteome</keyword>
<feature type="coiled-coil region" evidence="1">
    <location>
        <begin position="62"/>
        <end position="89"/>
    </location>
</feature>
<name>A0ABR2HHM3_9EUKA</name>
<organism evidence="2 3">
    <name type="scientific">Tritrichomonas musculus</name>
    <dbReference type="NCBI Taxonomy" id="1915356"/>
    <lineage>
        <taxon>Eukaryota</taxon>
        <taxon>Metamonada</taxon>
        <taxon>Parabasalia</taxon>
        <taxon>Tritrichomonadida</taxon>
        <taxon>Tritrichomonadidae</taxon>
        <taxon>Tritrichomonas</taxon>
    </lineage>
</organism>
<comment type="caution">
    <text evidence="2">The sequence shown here is derived from an EMBL/GenBank/DDBJ whole genome shotgun (WGS) entry which is preliminary data.</text>
</comment>
<proteinExistence type="predicted"/>
<evidence type="ECO:0000313" key="2">
    <source>
        <dbReference type="EMBL" id="KAK8847288.1"/>
    </source>
</evidence>
<reference evidence="2 3" key="1">
    <citation type="submission" date="2024-04" db="EMBL/GenBank/DDBJ databases">
        <title>Tritrichomonas musculus Genome.</title>
        <authorList>
            <person name="Alves-Ferreira E."/>
            <person name="Grigg M."/>
            <person name="Lorenzi H."/>
            <person name="Galac M."/>
        </authorList>
    </citation>
    <scope>NUCLEOTIDE SEQUENCE [LARGE SCALE GENOMIC DNA]</scope>
    <source>
        <strain evidence="2 3">EAF2021</strain>
    </source>
</reference>